<protein>
    <submittedName>
        <fullName evidence="1">Uncharacterized protein</fullName>
    </submittedName>
</protein>
<accession>A0AAD7BR63</accession>
<dbReference type="AlphaFoldDB" id="A0AAD7BR63"/>
<comment type="caution">
    <text evidence="1">The sequence shown here is derived from an EMBL/GenBank/DDBJ whole genome shotgun (WGS) entry which is preliminary data.</text>
</comment>
<organism evidence="1 2">
    <name type="scientific">Roridomyces roridus</name>
    <dbReference type="NCBI Taxonomy" id="1738132"/>
    <lineage>
        <taxon>Eukaryota</taxon>
        <taxon>Fungi</taxon>
        <taxon>Dikarya</taxon>
        <taxon>Basidiomycota</taxon>
        <taxon>Agaricomycotina</taxon>
        <taxon>Agaricomycetes</taxon>
        <taxon>Agaricomycetidae</taxon>
        <taxon>Agaricales</taxon>
        <taxon>Marasmiineae</taxon>
        <taxon>Mycenaceae</taxon>
        <taxon>Roridomyces</taxon>
    </lineage>
</organism>
<keyword evidence="2" id="KW-1185">Reference proteome</keyword>
<reference evidence="1" key="1">
    <citation type="submission" date="2023-03" db="EMBL/GenBank/DDBJ databases">
        <title>Massive genome expansion in bonnet fungi (Mycena s.s.) driven by repeated elements and novel gene families across ecological guilds.</title>
        <authorList>
            <consortium name="Lawrence Berkeley National Laboratory"/>
            <person name="Harder C.B."/>
            <person name="Miyauchi S."/>
            <person name="Viragh M."/>
            <person name="Kuo A."/>
            <person name="Thoen E."/>
            <person name="Andreopoulos B."/>
            <person name="Lu D."/>
            <person name="Skrede I."/>
            <person name="Drula E."/>
            <person name="Henrissat B."/>
            <person name="Morin E."/>
            <person name="Kohler A."/>
            <person name="Barry K."/>
            <person name="LaButti K."/>
            <person name="Morin E."/>
            <person name="Salamov A."/>
            <person name="Lipzen A."/>
            <person name="Mereny Z."/>
            <person name="Hegedus B."/>
            <person name="Baldrian P."/>
            <person name="Stursova M."/>
            <person name="Weitz H."/>
            <person name="Taylor A."/>
            <person name="Grigoriev I.V."/>
            <person name="Nagy L.G."/>
            <person name="Martin F."/>
            <person name="Kauserud H."/>
        </authorList>
    </citation>
    <scope>NUCLEOTIDE SEQUENCE</scope>
    <source>
        <strain evidence="1">9284</strain>
    </source>
</reference>
<dbReference type="EMBL" id="JARKIF010000010">
    <property type="protein sequence ID" value="KAJ7628323.1"/>
    <property type="molecule type" value="Genomic_DNA"/>
</dbReference>
<name>A0AAD7BR63_9AGAR</name>
<dbReference type="Proteomes" id="UP001221142">
    <property type="component" value="Unassembled WGS sequence"/>
</dbReference>
<evidence type="ECO:0000313" key="1">
    <source>
        <dbReference type="EMBL" id="KAJ7628323.1"/>
    </source>
</evidence>
<proteinExistence type="predicted"/>
<evidence type="ECO:0000313" key="2">
    <source>
        <dbReference type="Proteomes" id="UP001221142"/>
    </source>
</evidence>
<gene>
    <name evidence="1" type="ORF">FB45DRAFT_1059117</name>
</gene>
<sequence length="458" mass="50183">MNPKRRGCLASKGELWSCWVTLGIRSSLRRLCGRALGQVAQSVSRALQDVDTMEKLDGGRFDRVFLIAMYDDFQMIALIPYFFTVPKFHATASEVATMAFLHAATTTTTRSRTDTGVTFARSTALTGNPGPRIPRLHLWLAPALPPSSRYAKTCDRATPADSVEAVGFVLFGLHEFEAAWLLGVQGGGHVKEELAAAAALLTATPVTASGLVWTDDTLTPELLIKDRDGVGDLDAVVILEDDESAAQRLHRPQVITQISLQCNIELRSCCHSNCSNSTMVRHWTWTWSFPMLTGNLKTGEDVLDRFRTKRGDGSTFGRCVWAMHTGVWRWDRKRRYCGCSTRRLPGQALAEGGRGGLVDLSLVLAAGTHALSFFLCASCPSILHVIPTYLPFSAIRVIRPTRALVRPDMIRSGYSWTYGPGIIPSPSLVYTPSRTRVGSRSPSGQLAMNRVGIPPGFT</sequence>